<evidence type="ECO:0000313" key="1">
    <source>
        <dbReference type="EMBL" id="ANE49585.1"/>
    </source>
</evidence>
<dbReference type="EMBL" id="CP011390">
    <property type="protein sequence ID" value="ANE49585.1"/>
    <property type="molecule type" value="Genomic_DNA"/>
</dbReference>
<gene>
    <name evidence="1" type="ORF">SY85_02770</name>
</gene>
<dbReference type="Proteomes" id="UP000077177">
    <property type="component" value="Chromosome"/>
</dbReference>
<reference evidence="2" key="1">
    <citation type="submission" date="2015-01" db="EMBL/GenBank/DDBJ databases">
        <title>Flavisolibacter sp./LCS9/ whole genome sequencing.</title>
        <authorList>
            <person name="Kim M.K."/>
            <person name="Srinivasan S."/>
            <person name="Lee J.-J."/>
        </authorList>
    </citation>
    <scope>NUCLEOTIDE SEQUENCE [LARGE SCALE GENOMIC DNA]</scope>
    <source>
        <strain evidence="2">LCS9</strain>
    </source>
</reference>
<keyword evidence="2" id="KW-1185">Reference proteome</keyword>
<accession>A0A172TR87</accession>
<dbReference type="KEGG" id="fla:SY85_02770"/>
<reference evidence="1 2" key="2">
    <citation type="journal article" date="2016" name="Int. J. Syst. Evol. Microbiol.">
        <title>Flavisolibacter tropicus sp. nov., isolated from tropical soil.</title>
        <authorList>
            <person name="Lee J.J."/>
            <person name="Kang M.S."/>
            <person name="Kim G.S."/>
            <person name="Lee C.S."/>
            <person name="Lim S."/>
            <person name="Lee J."/>
            <person name="Roh S.H."/>
            <person name="Kang H."/>
            <person name="Ha J.M."/>
            <person name="Bae S."/>
            <person name="Jung H.Y."/>
            <person name="Kim M.K."/>
        </authorList>
    </citation>
    <scope>NUCLEOTIDE SEQUENCE [LARGE SCALE GENOMIC DNA]</scope>
    <source>
        <strain evidence="1 2">LCS9</strain>
    </source>
</reference>
<sequence>MEIYKAILADVLDNQNLQEHLDNVEGSIAEVDDLIATAKQNGQKTEGYETFKNELYFLKYQILERL</sequence>
<evidence type="ECO:0000313" key="2">
    <source>
        <dbReference type="Proteomes" id="UP000077177"/>
    </source>
</evidence>
<organism evidence="1 2">
    <name type="scientific">Flavisolibacter tropicus</name>
    <dbReference type="NCBI Taxonomy" id="1492898"/>
    <lineage>
        <taxon>Bacteria</taxon>
        <taxon>Pseudomonadati</taxon>
        <taxon>Bacteroidota</taxon>
        <taxon>Chitinophagia</taxon>
        <taxon>Chitinophagales</taxon>
        <taxon>Chitinophagaceae</taxon>
        <taxon>Flavisolibacter</taxon>
    </lineage>
</organism>
<protein>
    <submittedName>
        <fullName evidence="1">Uncharacterized protein</fullName>
    </submittedName>
</protein>
<dbReference type="AlphaFoldDB" id="A0A172TR87"/>
<proteinExistence type="predicted"/>
<name>A0A172TR87_9BACT</name>